<accession>A0A5B2W7R8</accession>
<sequence length="130" mass="15323">MVPRKRPHPILWIWYAFGGRLPQRYRTWVLHDITCRTWVLRHILRGLVQMSPVFLVLLLPGELWIRLLACLLGVLVGYFYVLAYMLETTEQRLVKCGYPRGTGRDTRASARAEDDERCRALYNARYRSGE</sequence>
<organism evidence="2 3">
    <name type="scientific">Solihabitans fulvus</name>
    <dbReference type="NCBI Taxonomy" id="1892852"/>
    <lineage>
        <taxon>Bacteria</taxon>
        <taxon>Bacillati</taxon>
        <taxon>Actinomycetota</taxon>
        <taxon>Actinomycetes</taxon>
        <taxon>Pseudonocardiales</taxon>
        <taxon>Pseudonocardiaceae</taxon>
        <taxon>Solihabitans</taxon>
    </lineage>
</organism>
<gene>
    <name evidence="2" type="ORF">F0L68_40135</name>
</gene>
<evidence type="ECO:0000313" key="3">
    <source>
        <dbReference type="Proteomes" id="UP000323454"/>
    </source>
</evidence>
<evidence type="ECO:0008006" key="4">
    <source>
        <dbReference type="Google" id="ProtNLM"/>
    </source>
</evidence>
<dbReference type="InterPro" id="IPR035197">
    <property type="entry name" value="DUF5313"/>
</dbReference>
<dbReference type="Pfam" id="PF17240">
    <property type="entry name" value="DUF5313"/>
    <property type="match status" value="1"/>
</dbReference>
<keyword evidence="3" id="KW-1185">Reference proteome</keyword>
<dbReference type="AlphaFoldDB" id="A0A5B2W7R8"/>
<name>A0A5B2W7R8_9PSEU</name>
<keyword evidence="1" id="KW-1133">Transmembrane helix</keyword>
<keyword evidence="1" id="KW-0812">Transmembrane</keyword>
<keyword evidence="1" id="KW-0472">Membrane</keyword>
<proteinExistence type="predicted"/>
<dbReference type="Proteomes" id="UP000323454">
    <property type="component" value="Unassembled WGS sequence"/>
</dbReference>
<protein>
    <recommendedName>
        <fullName evidence="4">DUF5313 domain-containing protein</fullName>
    </recommendedName>
</protein>
<feature type="transmembrane region" description="Helical" evidence="1">
    <location>
        <begin position="65"/>
        <end position="86"/>
    </location>
</feature>
<evidence type="ECO:0000313" key="2">
    <source>
        <dbReference type="EMBL" id="KAA2247315.1"/>
    </source>
</evidence>
<evidence type="ECO:0000256" key="1">
    <source>
        <dbReference type="SAM" id="Phobius"/>
    </source>
</evidence>
<reference evidence="2 3" key="2">
    <citation type="submission" date="2019-09" db="EMBL/GenBank/DDBJ databases">
        <authorList>
            <person name="Jin C."/>
        </authorList>
    </citation>
    <scope>NUCLEOTIDE SEQUENCE [LARGE SCALE GENOMIC DNA]</scope>
    <source>
        <strain evidence="2 3">AN110305</strain>
    </source>
</reference>
<comment type="caution">
    <text evidence="2">The sequence shown here is derived from an EMBL/GenBank/DDBJ whole genome shotgun (WGS) entry which is preliminary data.</text>
</comment>
<dbReference type="EMBL" id="VUOB01000111">
    <property type="protein sequence ID" value="KAA2247315.1"/>
    <property type="molecule type" value="Genomic_DNA"/>
</dbReference>
<dbReference type="OrthoDB" id="5195204at2"/>
<reference evidence="2 3" key="1">
    <citation type="submission" date="2019-09" db="EMBL/GenBank/DDBJ databases">
        <title>Goodfellowia gen. nov., a new genus of the Pseudonocardineae related to Actinoalloteichus, containing Goodfellowia coeruleoviolacea gen. nov., comb. nov. gen. nov., comb. nov.</title>
        <authorList>
            <person name="Labeda D."/>
        </authorList>
    </citation>
    <scope>NUCLEOTIDE SEQUENCE [LARGE SCALE GENOMIC DNA]</scope>
    <source>
        <strain evidence="2 3">AN110305</strain>
    </source>
</reference>